<keyword evidence="1" id="KW-0805">Transcription regulation</keyword>
<evidence type="ECO:0000256" key="3">
    <source>
        <dbReference type="ARBA" id="ARBA00023159"/>
    </source>
</evidence>
<dbReference type="CDD" id="cd01106">
    <property type="entry name" value="HTH_TipAL-Mta"/>
    <property type="match status" value="1"/>
</dbReference>
<dbReference type="InterPro" id="IPR036244">
    <property type="entry name" value="TipA-like_antibiotic-bd"/>
</dbReference>
<name>A0A3M8P8U6_9BACL</name>
<feature type="region of interest" description="Disordered" evidence="6">
    <location>
        <begin position="177"/>
        <end position="209"/>
    </location>
</feature>
<dbReference type="PANTHER" id="PTHR30204">
    <property type="entry name" value="REDOX-CYCLING DRUG-SENSING TRANSCRIPTIONAL ACTIVATOR SOXR"/>
    <property type="match status" value="1"/>
</dbReference>
<evidence type="ECO:0000256" key="6">
    <source>
        <dbReference type="SAM" id="MobiDB-lite"/>
    </source>
</evidence>
<feature type="domain" description="HTH merR-type" evidence="7">
    <location>
        <begin position="1"/>
        <end position="70"/>
    </location>
</feature>
<protein>
    <submittedName>
        <fullName evidence="8">MerR family transcriptional regulator</fullName>
    </submittedName>
</protein>
<sequence>MYKVQEVAKIAGVSVRTLHHYDSIGLMKPSNIGTNRYRYYNDEDLKLLQHILFFKEIGFSLKKIQEIVAGGFDPDFALTQHIDLLNQKKERLEKLVENAELTRHEVQGTRTLTNEERFAAFSIKKVDDNIKKYTEPEPVEETIQVDEATAAAAESASATMEPAAEPAVDVKTVEAVAGSTAEQQEEAEASTPVATIPAEEPKPEKEEEDLEEINREGNRIYSTVSGLMHLPPDSSEVQTEMQAYYRLLDRFYECTPQMFRGLGELYASDSRFASNIDQHGEGLSKYLKEAMYIFAEELQHA</sequence>
<dbReference type="InterPro" id="IPR012925">
    <property type="entry name" value="TipAS_dom"/>
</dbReference>
<evidence type="ECO:0000313" key="9">
    <source>
        <dbReference type="Proteomes" id="UP000275473"/>
    </source>
</evidence>
<evidence type="ECO:0000256" key="1">
    <source>
        <dbReference type="ARBA" id="ARBA00023015"/>
    </source>
</evidence>
<dbReference type="Proteomes" id="UP000275473">
    <property type="component" value="Unassembled WGS sequence"/>
</dbReference>
<dbReference type="OrthoDB" id="9814833at2"/>
<dbReference type="GO" id="GO:0003677">
    <property type="term" value="F:DNA binding"/>
    <property type="evidence" value="ECO:0007669"/>
    <property type="project" value="UniProtKB-KW"/>
</dbReference>
<comment type="caution">
    <text evidence="8">The sequence shown here is derived from an EMBL/GenBank/DDBJ whole genome shotgun (WGS) entry which is preliminary data.</text>
</comment>
<proteinExistence type="predicted"/>
<keyword evidence="2" id="KW-0238">DNA-binding</keyword>
<keyword evidence="9" id="KW-1185">Reference proteome</keyword>
<dbReference type="InterPro" id="IPR000551">
    <property type="entry name" value="MerR-type_HTH_dom"/>
</dbReference>
<dbReference type="PRINTS" id="PR00040">
    <property type="entry name" value="HTHMERR"/>
</dbReference>
<evidence type="ECO:0000313" key="8">
    <source>
        <dbReference type="EMBL" id="RNF40115.1"/>
    </source>
</evidence>
<dbReference type="SMART" id="SM00422">
    <property type="entry name" value="HTH_MERR"/>
    <property type="match status" value="1"/>
</dbReference>
<dbReference type="GO" id="GO:0003700">
    <property type="term" value="F:DNA-binding transcription factor activity"/>
    <property type="evidence" value="ECO:0007669"/>
    <property type="project" value="InterPro"/>
</dbReference>
<dbReference type="EMBL" id="RIAX01000003">
    <property type="protein sequence ID" value="RNF40115.1"/>
    <property type="molecule type" value="Genomic_DNA"/>
</dbReference>
<keyword evidence="5" id="KW-0175">Coiled coil</keyword>
<dbReference type="Gene3D" id="1.10.490.50">
    <property type="entry name" value="Antibiotic binding domain of TipA-like multidrug resistance regulators"/>
    <property type="match status" value="1"/>
</dbReference>
<evidence type="ECO:0000259" key="7">
    <source>
        <dbReference type="PROSITE" id="PS50937"/>
    </source>
</evidence>
<organism evidence="8 9">
    <name type="scientific">Planococcus salinus</name>
    <dbReference type="NCBI Taxonomy" id="1848460"/>
    <lineage>
        <taxon>Bacteria</taxon>
        <taxon>Bacillati</taxon>
        <taxon>Bacillota</taxon>
        <taxon>Bacilli</taxon>
        <taxon>Bacillales</taxon>
        <taxon>Caryophanaceae</taxon>
        <taxon>Planococcus</taxon>
    </lineage>
</organism>
<dbReference type="AlphaFoldDB" id="A0A3M8P8U6"/>
<dbReference type="SUPFAM" id="SSF89082">
    <property type="entry name" value="Antibiotic binding domain of TipA-like multidrug resistance regulators"/>
    <property type="match status" value="1"/>
</dbReference>
<dbReference type="Pfam" id="PF07739">
    <property type="entry name" value="TipAS"/>
    <property type="match status" value="1"/>
</dbReference>
<dbReference type="Pfam" id="PF13411">
    <property type="entry name" value="MerR_1"/>
    <property type="match status" value="1"/>
</dbReference>
<reference evidence="8 9" key="1">
    <citation type="journal article" date="2018" name="Int. J. Syst. Evol. Microbiol.">
        <title>Planococcus salinus sp. nov., a moderately halophilic bacterium isolated from a saline-alkali soil.</title>
        <authorList>
            <person name="Gan L."/>
        </authorList>
    </citation>
    <scope>NUCLEOTIDE SEQUENCE [LARGE SCALE GENOMIC DNA]</scope>
    <source>
        <strain evidence="8 9">LCB217</strain>
    </source>
</reference>
<evidence type="ECO:0000256" key="5">
    <source>
        <dbReference type="SAM" id="Coils"/>
    </source>
</evidence>
<keyword evidence="3" id="KW-0010">Activator</keyword>
<gene>
    <name evidence="8" type="ORF">EEX84_05620</name>
</gene>
<dbReference type="InterPro" id="IPR009061">
    <property type="entry name" value="DNA-bd_dom_put_sf"/>
</dbReference>
<evidence type="ECO:0000256" key="2">
    <source>
        <dbReference type="ARBA" id="ARBA00023125"/>
    </source>
</evidence>
<accession>A0A3M8P8U6</accession>
<dbReference type="PANTHER" id="PTHR30204:SF90">
    <property type="entry name" value="HTH-TYPE TRANSCRIPTIONAL ACTIVATOR MTA"/>
    <property type="match status" value="1"/>
</dbReference>
<dbReference type="SUPFAM" id="SSF46955">
    <property type="entry name" value="Putative DNA-binding domain"/>
    <property type="match status" value="1"/>
</dbReference>
<keyword evidence="4" id="KW-0804">Transcription</keyword>
<dbReference type="InterPro" id="IPR047057">
    <property type="entry name" value="MerR_fam"/>
</dbReference>
<dbReference type="Gene3D" id="1.10.1660.10">
    <property type="match status" value="1"/>
</dbReference>
<dbReference type="PROSITE" id="PS50937">
    <property type="entry name" value="HTH_MERR_2"/>
    <property type="match status" value="1"/>
</dbReference>
<feature type="coiled-coil region" evidence="5">
    <location>
        <begin position="78"/>
        <end position="109"/>
    </location>
</feature>
<evidence type="ECO:0000256" key="4">
    <source>
        <dbReference type="ARBA" id="ARBA00023163"/>
    </source>
</evidence>